<keyword evidence="3" id="KW-1185">Reference proteome</keyword>
<name>A0A7J6KW18_PERCH</name>
<feature type="compositionally biased region" description="Polar residues" evidence="1">
    <location>
        <begin position="83"/>
        <end position="94"/>
    </location>
</feature>
<dbReference type="EMBL" id="JAAPAO010001126">
    <property type="protein sequence ID" value="KAF4651064.1"/>
    <property type="molecule type" value="Genomic_DNA"/>
</dbReference>
<dbReference type="Proteomes" id="UP000591131">
    <property type="component" value="Unassembled WGS sequence"/>
</dbReference>
<evidence type="ECO:0000313" key="2">
    <source>
        <dbReference type="EMBL" id="KAF4651064.1"/>
    </source>
</evidence>
<organism evidence="2 3">
    <name type="scientific">Perkinsus chesapeaki</name>
    <name type="common">Clam parasite</name>
    <name type="synonym">Perkinsus andrewsi</name>
    <dbReference type="NCBI Taxonomy" id="330153"/>
    <lineage>
        <taxon>Eukaryota</taxon>
        <taxon>Sar</taxon>
        <taxon>Alveolata</taxon>
        <taxon>Perkinsozoa</taxon>
        <taxon>Perkinsea</taxon>
        <taxon>Perkinsida</taxon>
        <taxon>Perkinsidae</taxon>
        <taxon>Perkinsus</taxon>
    </lineage>
</organism>
<gene>
    <name evidence="2" type="ORF">FOL47_000678</name>
</gene>
<evidence type="ECO:0000313" key="3">
    <source>
        <dbReference type="Proteomes" id="UP000591131"/>
    </source>
</evidence>
<accession>A0A7J6KW18</accession>
<reference evidence="2 3" key="1">
    <citation type="submission" date="2020-04" db="EMBL/GenBank/DDBJ databases">
        <title>Perkinsus chesapeaki whole genome sequence.</title>
        <authorList>
            <person name="Bogema D.R."/>
        </authorList>
    </citation>
    <scope>NUCLEOTIDE SEQUENCE [LARGE SCALE GENOMIC DNA]</scope>
    <source>
        <strain evidence="2">ATCC PRA-425</strain>
    </source>
</reference>
<sequence length="94" mass="10635">MRQHHRKLLTKLCDEAGLMSSVFYLPAEDFITRMRVHDTDEYAGDDYQEDLLQGDERTESYAQQRGSSEEDGSSSAEPYGRQGASSNTVDLLDL</sequence>
<comment type="caution">
    <text evidence="2">The sequence shown here is derived from an EMBL/GenBank/DDBJ whole genome shotgun (WGS) entry which is preliminary data.</text>
</comment>
<dbReference type="AlphaFoldDB" id="A0A7J6KW18"/>
<feature type="compositionally biased region" description="Acidic residues" evidence="1">
    <location>
        <begin position="42"/>
        <end position="53"/>
    </location>
</feature>
<feature type="region of interest" description="Disordered" evidence="1">
    <location>
        <begin position="42"/>
        <end position="94"/>
    </location>
</feature>
<protein>
    <submittedName>
        <fullName evidence="2">Uncharacterized protein</fullName>
    </submittedName>
</protein>
<proteinExistence type="predicted"/>
<evidence type="ECO:0000256" key="1">
    <source>
        <dbReference type="SAM" id="MobiDB-lite"/>
    </source>
</evidence>